<name>A0A133ZXZ3_9BACL</name>
<dbReference type="STRING" id="1379.HMPREF3186_00788"/>
<dbReference type="AlphaFoldDB" id="A0A133ZXZ3"/>
<proteinExistence type="predicted"/>
<keyword evidence="1" id="KW-1133">Transmembrane helix</keyword>
<feature type="transmembrane region" description="Helical" evidence="1">
    <location>
        <begin position="86"/>
        <end position="111"/>
    </location>
</feature>
<organism evidence="2 3">
    <name type="scientific">Gemella haemolysans</name>
    <dbReference type="NCBI Taxonomy" id="1379"/>
    <lineage>
        <taxon>Bacteria</taxon>
        <taxon>Bacillati</taxon>
        <taxon>Bacillota</taxon>
        <taxon>Bacilli</taxon>
        <taxon>Bacillales</taxon>
        <taxon>Gemellaceae</taxon>
        <taxon>Gemella</taxon>
    </lineage>
</organism>
<feature type="transmembrane region" description="Helical" evidence="1">
    <location>
        <begin position="123"/>
        <end position="149"/>
    </location>
</feature>
<feature type="transmembrane region" description="Helical" evidence="1">
    <location>
        <begin position="161"/>
        <end position="179"/>
    </location>
</feature>
<keyword evidence="1" id="KW-0812">Transmembrane</keyword>
<dbReference type="PATRIC" id="fig|1379.3.peg.770"/>
<feature type="transmembrane region" description="Helical" evidence="1">
    <location>
        <begin position="191"/>
        <end position="210"/>
    </location>
</feature>
<evidence type="ECO:0000313" key="3">
    <source>
        <dbReference type="Proteomes" id="UP000070355"/>
    </source>
</evidence>
<evidence type="ECO:0000256" key="1">
    <source>
        <dbReference type="SAM" id="Phobius"/>
    </source>
</evidence>
<dbReference type="Proteomes" id="UP000070355">
    <property type="component" value="Unassembled WGS sequence"/>
</dbReference>
<accession>A0A133ZXZ3</accession>
<dbReference type="EMBL" id="LSDC01000057">
    <property type="protein sequence ID" value="KXB60291.1"/>
    <property type="molecule type" value="Genomic_DNA"/>
</dbReference>
<reference evidence="3" key="1">
    <citation type="submission" date="2016-01" db="EMBL/GenBank/DDBJ databases">
        <authorList>
            <person name="Mitreva M."/>
            <person name="Pepin K.H."/>
            <person name="Mihindukulasuriya K.A."/>
            <person name="Fulton R."/>
            <person name="Fronick C."/>
            <person name="O'Laughlin M."/>
            <person name="Miner T."/>
            <person name="Herter B."/>
            <person name="Rosa B.A."/>
            <person name="Cordes M."/>
            <person name="Tomlinson C."/>
            <person name="Wollam A."/>
            <person name="Palsikar V.B."/>
            <person name="Mardis E.R."/>
            <person name="Wilson R.K."/>
        </authorList>
    </citation>
    <scope>NUCLEOTIDE SEQUENCE [LARGE SCALE GENOMIC DNA]</scope>
    <source>
        <strain evidence="3">DNF01167</strain>
    </source>
</reference>
<feature type="transmembrane region" description="Helical" evidence="1">
    <location>
        <begin position="21"/>
        <end position="43"/>
    </location>
</feature>
<protein>
    <submittedName>
        <fullName evidence="2">Uncharacterized protein</fullName>
    </submittedName>
</protein>
<sequence>MNFMIVNKEELFMFNLDEYMLHQVLAIVGIVFLIFFIVGYIITAIFSKIMFDILGVRSGLAFIPFYNTYRIYKEYKGRVWKRNWGVAYLLTFTLPSVAIGALLLLLINLGFTTDAFSGQYAGILFTVIALLVVSGLIAYIFNFIMLFIMYLPIFDTKGRRVVLYIQVGLTILSSFSGFIFQGASNSTLSSIFSLAQLIFSIVFMVVYFVAATDIRARIRSGEYVLQEKLDYRILNSYEINSILKARGRRLVVPNMNNSFSDYPKNNNEEVNRIEYI</sequence>
<evidence type="ECO:0000313" key="2">
    <source>
        <dbReference type="EMBL" id="KXB60291.1"/>
    </source>
</evidence>
<feature type="transmembrane region" description="Helical" evidence="1">
    <location>
        <begin position="49"/>
        <end position="66"/>
    </location>
</feature>
<comment type="caution">
    <text evidence="2">The sequence shown here is derived from an EMBL/GenBank/DDBJ whole genome shotgun (WGS) entry which is preliminary data.</text>
</comment>
<keyword evidence="1" id="KW-0472">Membrane</keyword>
<gene>
    <name evidence="2" type="ORF">HMPREF3186_00788</name>
</gene>